<sequence length="102" mass="10645">MRASFLAPSFASLRTKQYLRPSASAIPYSGATVPNTLLPVTRSAAKILAGIPSPLCSSSSSNKPPGRAMPSGKIVLSSVKNSRPLCPSRITSTSTVLRTMTP</sequence>
<dbReference type="InParanoid" id="A0A078AUR3"/>
<organism evidence="1 2">
    <name type="scientific">Stylonychia lemnae</name>
    <name type="common">Ciliate</name>
    <dbReference type="NCBI Taxonomy" id="5949"/>
    <lineage>
        <taxon>Eukaryota</taxon>
        <taxon>Sar</taxon>
        <taxon>Alveolata</taxon>
        <taxon>Ciliophora</taxon>
        <taxon>Intramacronucleata</taxon>
        <taxon>Spirotrichea</taxon>
        <taxon>Stichotrichia</taxon>
        <taxon>Sporadotrichida</taxon>
        <taxon>Oxytrichidae</taxon>
        <taxon>Stylonychinae</taxon>
        <taxon>Stylonychia</taxon>
    </lineage>
</organism>
<evidence type="ECO:0000313" key="1">
    <source>
        <dbReference type="EMBL" id="CDW84982.1"/>
    </source>
</evidence>
<reference evidence="1 2" key="1">
    <citation type="submission" date="2014-06" db="EMBL/GenBank/DDBJ databases">
        <authorList>
            <person name="Swart Estienne"/>
        </authorList>
    </citation>
    <scope>NUCLEOTIDE SEQUENCE [LARGE SCALE GENOMIC DNA]</scope>
    <source>
        <strain evidence="1 2">130c</strain>
    </source>
</reference>
<dbReference type="Proteomes" id="UP000039865">
    <property type="component" value="Unassembled WGS sequence"/>
</dbReference>
<dbReference type="EMBL" id="CCKQ01013334">
    <property type="protein sequence ID" value="CDW84982.1"/>
    <property type="molecule type" value="Genomic_DNA"/>
</dbReference>
<name>A0A078AUR3_STYLE</name>
<accession>A0A078AUR3</accession>
<protein>
    <submittedName>
        <fullName evidence="1">Uncharacterized protein</fullName>
    </submittedName>
</protein>
<gene>
    <name evidence="1" type="primary">Contig11941.g12777</name>
    <name evidence="1" type="ORF">STYLEM_14051</name>
</gene>
<evidence type="ECO:0000313" key="2">
    <source>
        <dbReference type="Proteomes" id="UP000039865"/>
    </source>
</evidence>
<proteinExistence type="predicted"/>
<keyword evidence="2" id="KW-1185">Reference proteome</keyword>
<dbReference type="AlphaFoldDB" id="A0A078AUR3"/>